<comment type="caution">
    <text evidence="1">The sequence shown here is derived from an EMBL/GenBank/DDBJ whole genome shotgun (WGS) entry which is preliminary data.</text>
</comment>
<dbReference type="RefSeq" id="WP_160658435.1">
    <property type="nucleotide sequence ID" value="NZ_RSEJ01000052.1"/>
</dbReference>
<proteinExistence type="predicted"/>
<name>A0ABW9YQS3_9GAMM</name>
<reference evidence="1 2" key="1">
    <citation type="journal article" date="2017" name="Int. J. Syst. Evol. Microbiol.">
        <title>Photobacterium alginatilyticum sp. nov., a marine bacterium isolated from bottom seawater.</title>
        <authorList>
            <person name="Wang X."/>
            <person name="Wang Y."/>
            <person name="Yang X."/>
            <person name="Sun H."/>
            <person name="Li B."/>
            <person name="Zhang X.H."/>
        </authorList>
    </citation>
    <scope>NUCLEOTIDE SEQUENCE [LARGE SCALE GENOMIC DNA]</scope>
    <source>
        <strain evidence="1 2">P03D4</strain>
    </source>
</reference>
<evidence type="ECO:0000313" key="2">
    <source>
        <dbReference type="Proteomes" id="UP000738517"/>
    </source>
</evidence>
<accession>A0ABW9YQS3</accession>
<keyword evidence="2" id="KW-1185">Reference proteome</keyword>
<gene>
    <name evidence="1" type="ORF">EIZ48_27270</name>
</gene>
<evidence type="ECO:0000313" key="1">
    <source>
        <dbReference type="EMBL" id="NBI56206.1"/>
    </source>
</evidence>
<organism evidence="1 2">
    <name type="scientific">Photobacterium alginatilyticum</name>
    <dbReference type="NCBI Taxonomy" id="1775171"/>
    <lineage>
        <taxon>Bacteria</taxon>
        <taxon>Pseudomonadati</taxon>
        <taxon>Pseudomonadota</taxon>
        <taxon>Gammaproteobacteria</taxon>
        <taxon>Vibrionales</taxon>
        <taxon>Vibrionaceae</taxon>
        <taxon>Photobacterium</taxon>
    </lineage>
</organism>
<dbReference type="Proteomes" id="UP000738517">
    <property type="component" value="Unassembled WGS sequence"/>
</dbReference>
<protein>
    <submittedName>
        <fullName evidence="1">Uncharacterized protein</fullName>
    </submittedName>
</protein>
<dbReference type="EMBL" id="RSEJ01000052">
    <property type="protein sequence ID" value="NBI56206.1"/>
    <property type="molecule type" value="Genomic_DNA"/>
</dbReference>
<sequence>MSEANNFLSTARDCSLWLHKANALFTSGECLYKQSGELLIELGEVADTHDGHNDRLQCSLDLMMSAKLLYGYALETLLKGILLQIKPERVEFDIKADGIGNVLEAKITQIGVPMSKGHDLGVLAKEVGLLERLSDPKQAKQTLQHLTECVQWRSRYPAPQDSKKNRALTSQQMTDYMLFKFRDFYMPIYNEALNILDESID</sequence>